<feature type="region of interest" description="Disordered" evidence="2">
    <location>
        <begin position="1"/>
        <end position="27"/>
    </location>
</feature>
<dbReference type="KEGG" id="sgf:HEP81_00158"/>
<protein>
    <submittedName>
        <fullName evidence="3">Asp23 family, cell envelope-related function</fullName>
    </submittedName>
</protein>
<comment type="similarity">
    <text evidence="1">Belongs to the asp23 family.</text>
</comment>
<accession>A0A7H1PR15</accession>
<evidence type="ECO:0000256" key="1">
    <source>
        <dbReference type="ARBA" id="ARBA00005721"/>
    </source>
</evidence>
<dbReference type="PANTHER" id="PTHR34297">
    <property type="entry name" value="HYPOTHETICAL CYTOSOLIC PROTEIN-RELATED"/>
    <property type="match status" value="1"/>
</dbReference>
<evidence type="ECO:0000313" key="3">
    <source>
        <dbReference type="EMBL" id="QNT90495.1"/>
    </source>
</evidence>
<dbReference type="Proteomes" id="UP000516422">
    <property type="component" value="Chromosome"/>
</dbReference>
<reference evidence="3 4" key="1">
    <citation type="submission" date="2020-04" db="EMBL/GenBank/DDBJ databases">
        <title>Characterization and engineering of Streptomyces griseofuscus DSM40191 as a potential heterologous host for expression of BGCs.</title>
        <authorList>
            <person name="Gren T."/>
            <person name="Whitford C.M."/>
            <person name="Mohite O.S."/>
            <person name="Joergensen T.S."/>
            <person name="Nielsen J.B."/>
            <person name="Lee S.Y."/>
            <person name="Weber T."/>
        </authorList>
    </citation>
    <scope>NUCLEOTIDE SEQUENCE [LARGE SCALE GENOMIC DNA]</scope>
    <source>
        <strain evidence="3 4">DSM 40191</strain>
    </source>
</reference>
<sequence>MSHDMRVRRTPHCVSNTLTGTTPVSGRPIEATAMTDNITSVGGGSRPDTGVSALKGRTGAGAPAETRGKTTIADGVVAKIAGMAAREVPGIYSLGAGMARAFGAMRERVPGGGGGAVTRGVKVEVGERQAAVDLDVVVEYGVPIVDVAGSVRTNVISAVERMTGLEVVEVNIAVDDVHLPDEEEEAEPDEGRVR</sequence>
<dbReference type="Pfam" id="PF03780">
    <property type="entry name" value="Asp23"/>
    <property type="match status" value="1"/>
</dbReference>
<organism evidence="3 4">
    <name type="scientific">Streptomyces griseofuscus</name>
    <dbReference type="NCBI Taxonomy" id="146922"/>
    <lineage>
        <taxon>Bacteria</taxon>
        <taxon>Bacillati</taxon>
        <taxon>Actinomycetota</taxon>
        <taxon>Actinomycetes</taxon>
        <taxon>Kitasatosporales</taxon>
        <taxon>Streptomycetaceae</taxon>
        <taxon>Streptomyces</taxon>
    </lineage>
</organism>
<dbReference type="EMBL" id="CP051006">
    <property type="protein sequence ID" value="QNT90495.1"/>
    <property type="molecule type" value="Genomic_DNA"/>
</dbReference>
<gene>
    <name evidence="3" type="ORF">HEP81_00158</name>
</gene>
<evidence type="ECO:0000313" key="4">
    <source>
        <dbReference type="Proteomes" id="UP000516422"/>
    </source>
</evidence>
<dbReference type="PANTHER" id="PTHR34297:SF3">
    <property type="entry name" value="ALKALINE SHOCK PROTEIN 23"/>
    <property type="match status" value="1"/>
</dbReference>
<name>A0A7H1PR15_9ACTN</name>
<evidence type="ECO:0000256" key="2">
    <source>
        <dbReference type="SAM" id="MobiDB-lite"/>
    </source>
</evidence>
<dbReference type="AlphaFoldDB" id="A0A7H1PR15"/>
<proteinExistence type="inferred from homology"/>
<dbReference type="InterPro" id="IPR005531">
    <property type="entry name" value="Asp23"/>
</dbReference>
<feature type="compositionally biased region" description="Polar residues" evidence="2">
    <location>
        <begin position="13"/>
        <end position="24"/>
    </location>
</feature>